<dbReference type="Proteomes" id="UP001177120">
    <property type="component" value="Unassembled WGS sequence"/>
</dbReference>
<accession>A0ABS2WIE7</accession>
<reference evidence="1" key="1">
    <citation type="journal article" date="2024" name="Int. J. Syst. Evol. Microbiol.">
        <title>Polycladomyces zharkentensis sp. nov., a novel thermophilic cellulose- and starch-degrading member of the Bacillota from a geothermal aquifer in Kazakhstan.</title>
        <authorList>
            <person name="Mashzhan A."/>
            <person name="Kistaubayeva A."/>
            <person name="Javier-Lopez R."/>
            <person name="Bissenova U."/>
            <person name="Bissenbay A."/>
            <person name="Birkeland N.K."/>
        </authorList>
    </citation>
    <scope>NUCLEOTIDE SEQUENCE</scope>
    <source>
        <strain evidence="1">ZKZ2T</strain>
    </source>
</reference>
<dbReference type="PROSITE" id="PS51257">
    <property type="entry name" value="PROKAR_LIPOPROTEIN"/>
    <property type="match status" value="1"/>
</dbReference>
<comment type="caution">
    <text evidence="1">The sequence shown here is derived from an EMBL/GenBank/DDBJ whole genome shotgun (WGS) entry which is preliminary data.</text>
</comment>
<name>A0ABS2WIE7_9BACL</name>
<evidence type="ECO:0000313" key="2">
    <source>
        <dbReference type="Proteomes" id="UP001177120"/>
    </source>
</evidence>
<organism evidence="1 2">
    <name type="scientific">Polycladomyces zharkentensis</name>
    <dbReference type="NCBI Taxonomy" id="2807616"/>
    <lineage>
        <taxon>Bacteria</taxon>
        <taxon>Bacillati</taxon>
        <taxon>Bacillota</taxon>
        <taxon>Bacilli</taxon>
        <taxon>Bacillales</taxon>
        <taxon>Thermoactinomycetaceae</taxon>
        <taxon>Polycladomyces</taxon>
    </lineage>
</organism>
<keyword evidence="2" id="KW-1185">Reference proteome</keyword>
<gene>
    <name evidence="1" type="ORF">JQC72_06540</name>
</gene>
<dbReference type="EMBL" id="JAFHAP010000006">
    <property type="protein sequence ID" value="MBN2909179.1"/>
    <property type="molecule type" value="Genomic_DNA"/>
</dbReference>
<evidence type="ECO:0000313" key="1">
    <source>
        <dbReference type="EMBL" id="MBN2909179.1"/>
    </source>
</evidence>
<proteinExistence type="predicted"/>
<protein>
    <submittedName>
        <fullName evidence="1">Uncharacterized protein</fullName>
    </submittedName>
</protein>
<sequence>MKKLWVLLFTVVLLAGCTPLRLRNQIHRMISPRVMSHQLMTLWTGIPFI</sequence>
<dbReference type="RefSeq" id="WP_205493931.1">
    <property type="nucleotide sequence ID" value="NZ_JAFHAP010000006.1"/>
</dbReference>